<evidence type="ECO:0000313" key="2">
    <source>
        <dbReference type="Proteomes" id="UP000075526"/>
    </source>
</evidence>
<organism evidence="1 2">
    <name type="scientific">Acetobacter malorum</name>
    <dbReference type="NCBI Taxonomy" id="178901"/>
    <lineage>
        <taxon>Bacteria</taxon>
        <taxon>Pseudomonadati</taxon>
        <taxon>Pseudomonadota</taxon>
        <taxon>Alphaproteobacteria</taxon>
        <taxon>Acetobacterales</taxon>
        <taxon>Acetobacteraceae</taxon>
        <taxon>Acetobacter</taxon>
    </lineage>
</organism>
<accession>A0A149RY10</accession>
<sequence>MLEPFELADIKAGLRDGGKILGVFIVARPDSDEGPVFVVYFRADWTQSRTFRILSRFRTEGVRTYKNLGSLYKTIRSIGYDGRITIYPSGDNALHTFVGVLPEDLGDHPADMVTSEGDKE</sequence>
<dbReference type="PATRIC" id="fig|178901.13.peg.2847"/>
<comment type="caution">
    <text evidence="1">The sequence shown here is derived from an EMBL/GenBank/DDBJ whole genome shotgun (WGS) entry which is preliminary data.</text>
</comment>
<dbReference type="EMBL" id="LHZF01000117">
    <property type="protein sequence ID" value="KXV19377.1"/>
    <property type="molecule type" value="Genomic_DNA"/>
</dbReference>
<dbReference type="RefSeq" id="WP_061487204.1">
    <property type="nucleotide sequence ID" value="NZ_LHZF01000117.1"/>
</dbReference>
<protein>
    <submittedName>
        <fullName evidence="1">Uncharacterized protein</fullName>
    </submittedName>
</protein>
<dbReference type="Proteomes" id="UP000075526">
    <property type="component" value="Unassembled WGS sequence"/>
</dbReference>
<reference evidence="1 2" key="1">
    <citation type="submission" date="2015-06" db="EMBL/GenBank/DDBJ databases">
        <title>Improved classification and identification of acetic acid bacteria using matrix-assisted laser desorption/ionization time-of-flight mass spectrometry; Gluconobacter nephelii and Gluconobacter uchimurae are later heterotypic synonyms of Gluconobacter japonicus and Gluconobacter oxydans, respectively.</title>
        <authorList>
            <person name="Li L."/>
            <person name="Cleenwerck I."/>
            <person name="De Vuyst L."/>
            <person name="Vandamme P."/>
        </authorList>
    </citation>
    <scope>NUCLEOTIDE SEQUENCE [LARGE SCALE GENOMIC DNA]</scope>
    <source>
        <strain evidence="1 2">LMG 1552</strain>
    </source>
</reference>
<proteinExistence type="predicted"/>
<evidence type="ECO:0000313" key="1">
    <source>
        <dbReference type="EMBL" id="KXV19377.1"/>
    </source>
</evidence>
<name>A0A149RY10_9PROT</name>
<dbReference type="AlphaFoldDB" id="A0A149RY10"/>
<gene>
    <name evidence="1" type="ORF">AD933_01865</name>
</gene>